<sequence length="160" mass="17957">MLLCICALLVITTNVDAKEVISSERSRTNLAKRFVKLLEAEIQSGLTIASTSCKNELMVSKLKVMQETLTEFEFELTDCYTNSKEYTGKRNTTKSGLTCQHWNTIFPHEHAHYNFPDGSVDAAGNYCRDLANHGVPWCLTIDPNTRREDCGVPSCDTFVV</sequence>
<dbReference type="Gene3D" id="2.40.20.10">
    <property type="entry name" value="Plasminogen Kringle 4"/>
    <property type="match status" value="1"/>
</dbReference>
<dbReference type="Pfam" id="PF00051">
    <property type="entry name" value="Kringle"/>
    <property type="match status" value="1"/>
</dbReference>
<feature type="signal peptide" evidence="4">
    <location>
        <begin position="1"/>
        <end position="17"/>
    </location>
</feature>
<dbReference type="AlphaFoldDB" id="A0ABD3XY64"/>
<organism evidence="7 8">
    <name type="scientific">Sinanodonta woodiana</name>
    <name type="common">Chinese pond mussel</name>
    <name type="synonym">Anodonta woodiana</name>
    <dbReference type="NCBI Taxonomy" id="1069815"/>
    <lineage>
        <taxon>Eukaryota</taxon>
        <taxon>Metazoa</taxon>
        <taxon>Spiralia</taxon>
        <taxon>Lophotrochozoa</taxon>
        <taxon>Mollusca</taxon>
        <taxon>Bivalvia</taxon>
        <taxon>Autobranchia</taxon>
        <taxon>Heteroconchia</taxon>
        <taxon>Palaeoheterodonta</taxon>
        <taxon>Unionida</taxon>
        <taxon>Unionoidea</taxon>
        <taxon>Unionidae</taxon>
        <taxon>Unioninae</taxon>
        <taxon>Sinanodonta</taxon>
    </lineage>
</organism>
<dbReference type="PRINTS" id="PR00018">
    <property type="entry name" value="KRINGLE"/>
</dbReference>
<dbReference type="InterPro" id="IPR000001">
    <property type="entry name" value="Kringle"/>
</dbReference>
<dbReference type="PROSITE" id="PS50070">
    <property type="entry name" value="KRINGLE_2"/>
    <property type="match status" value="1"/>
</dbReference>
<dbReference type="EMBL" id="JBJQND010000001">
    <property type="protein sequence ID" value="KAL3890062.1"/>
    <property type="molecule type" value="Genomic_DNA"/>
</dbReference>
<proteinExistence type="predicted"/>
<evidence type="ECO:0000313" key="7">
    <source>
        <dbReference type="EMBL" id="KAL3890062.1"/>
    </source>
</evidence>
<keyword evidence="1 3" id="KW-0420">Kringle</keyword>
<dbReference type="SMART" id="SM00130">
    <property type="entry name" value="KR"/>
    <property type="match status" value="1"/>
</dbReference>
<comment type="caution">
    <text evidence="3">Lacks conserved residue(s) required for the propagation of feature annotation.</text>
</comment>
<dbReference type="InterPro" id="IPR038178">
    <property type="entry name" value="Kringle_sf"/>
</dbReference>
<dbReference type="EMBL" id="JBJQND010000001">
    <property type="protein sequence ID" value="KAL3890040.1"/>
    <property type="molecule type" value="Genomic_DNA"/>
</dbReference>
<evidence type="ECO:0000259" key="5">
    <source>
        <dbReference type="PROSITE" id="PS50070"/>
    </source>
</evidence>
<protein>
    <recommendedName>
        <fullName evidence="5">Kringle domain-containing protein</fullName>
    </recommendedName>
</protein>
<accession>A0ABD3XY64</accession>
<feature type="disulfide bond" evidence="3">
    <location>
        <begin position="99"/>
        <end position="138"/>
    </location>
</feature>
<dbReference type="SUPFAM" id="SSF57440">
    <property type="entry name" value="Kringle-like"/>
    <property type="match status" value="1"/>
</dbReference>
<feature type="disulfide bond" evidence="3">
    <location>
        <begin position="127"/>
        <end position="150"/>
    </location>
</feature>
<gene>
    <name evidence="6" type="ORF">ACJMK2_002340</name>
    <name evidence="7" type="ORF">ACJMK2_002359</name>
</gene>
<feature type="domain" description="Kringle" evidence="5">
    <location>
        <begin position="78"/>
        <end position="155"/>
    </location>
</feature>
<dbReference type="PANTHER" id="PTHR24261:SF7">
    <property type="entry name" value="KRINGLE DOMAIN-CONTAINING PROTEIN"/>
    <property type="match status" value="1"/>
</dbReference>
<reference evidence="7 8" key="1">
    <citation type="submission" date="2024-11" db="EMBL/GenBank/DDBJ databases">
        <title>Chromosome-level genome assembly of the freshwater bivalve Anodonta woodiana.</title>
        <authorList>
            <person name="Chen X."/>
        </authorList>
    </citation>
    <scope>NUCLEOTIDE SEQUENCE [LARGE SCALE GENOMIC DNA]</scope>
    <source>
        <strain evidence="7">MN2024</strain>
        <tissue evidence="7">Gills</tissue>
    </source>
</reference>
<keyword evidence="2 3" id="KW-1015">Disulfide bond</keyword>
<comment type="caution">
    <text evidence="7">The sequence shown here is derived from an EMBL/GenBank/DDBJ whole genome shotgun (WGS) entry which is preliminary data.</text>
</comment>
<evidence type="ECO:0000313" key="6">
    <source>
        <dbReference type="EMBL" id="KAL3890040.1"/>
    </source>
</evidence>
<evidence type="ECO:0000256" key="2">
    <source>
        <dbReference type="ARBA" id="ARBA00023157"/>
    </source>
</evidence>
<evidence type="ECO:0000313" key="8">
    <source>
        <dbReference type="Proteomes" id="UP001634394"/>
    </source>
</evidence>
<dbReference type="PANTHER" id="PTHR24261">
    <property type="entry name" value="PLASMINOGEN-RELATED"/>
    <property type="match status" value="1"/>
</dbReference>
<keyword evidence="4" id="KW-0732">Signal</keyword>
<feature type="chain" id="PRO_5044725296" description="Kringle domain-containing protein" evidence="4">
    <location>
        <begin position="18"/>
        <end position="160"/>
    </location>
</feature>
<dbReference type="Proteomes" id="UP001634394">
    <property type="component" value="Unassembled WGS sequence"/>
</dbReference>
<name>A0ABD3XY64_SINWO</name>
<dbReference type="InterPro" id="IPR013806">
    <property type="entry name" value="Kringle-like"/>
</dbReference>
<evidence type="ECO:0000256" key="4">
    <source>
        <dbReference type="SAM" id="SignalP"/>
    </source>
</evidence>
<keyword evidence="8" id="KW-1185">Reference proteome</keyword>
<evidence type="ECO:0000256" key="1">
    <source>
        <dbReference type="ARBA" id="ARBA00022572"/>
    </source>
</evidence>
<evidence type="ECO:0000256" key="3">
    <source>
        <dbReference type="PROSITE-ProRule" id="PRU00121"/>
    </source>
</evidence>
<dbReference type="InterPro" id="IPR050759">
    <property type="entry name" value="Serine_protease_kringle"/>
</dbReference>